<proteinExistence type="predicted"/>
<organism evidence="1">
    <name type="scientific">bioreactor metagenome</name>
    <dbReference type="NCBI Taxonomy" id="1076179"/>
    <lineage>
        <taxon>unclassified sequences</taxon>
        <taxon>metagenomes</taxon>
        <taxon>ecological metagenomes</taxon>
    </lineage>
</organism>
<accession>A0A645I3J5</accession>
<sequence>MTKLQSCMMAPIIHIIQLWLPGTKLSGVYIIRETKNMGLLLSGILFTGMLNRFKERMR</sequence>
<gene>
    <name evidence="1" type="ORF">SDC9_193440</name>
</gene>
<dbReference type="AlphaFoldDB" id="A0A645I3J5"/>
<protein>
    <submittedName>
        <fullName evidence="1">Uncharacterized protein</fullName>
    </submittedName>
</protein>
<dbReference type="EMBL" id="VSSQ01106061">
    <property type="protein sequence ID" value="MPN45865.1"/>
    <property type="molecule type" value="Genomic_DNA"/>
</dbReference>
<comment type="caution">
    <text evidence="1">The sequence shown here is derived from an EMBL/GenBank/DDBJ whole genome shotgun (WGS) entry which is preliminary data.</text>
</comment>
<name>A0A645I3J5_9ZZZZ</name>
<reference evidence="1" key="1">
    <citation type="submission" date="2019-08" db="EMBL/GenBank/DDBJ databases">
        <authorList>
            <person name="Kucharzyk K."/>
            <person name="Murdoch R.W."/>
            <person name="Higgins S."/>
            <person name="Loffler F."/>
        </authorList>
    </citation>
    <scope>NUCLEOTIDE SEQUENCE</scope>
</reference>
<evidence type="ECO:0000313" key="1">
    <source>
        <dbReference type="EMBL" id="MPN45865.1"/>
    </source>
</evidence>